<dbReference type="PROSITE" id="PS01108">
    <property type="entry name" value="RIBOSOMAL_L24"/>
    <property type="match status" value="1"/>
</dbReference>
<dbReference type="Gene3D" id="2.30.30.30">
    <property type="match status" value="1"/>
</dbReference>
<comment type="function">
    <text evidence="5">One of the proteins that surrounds the polypeptide exit tunnel on the outside of the subunit.</text>
</comment>
<dbReference type="InterPro" id="IPR008991">
    <property type="entry name" value="Translation_prot_SH3-like_sf"/>
</dbReference>
<dbReference type="HAMAP" id="MF_01326_B">
    <property type="entry name" value="Ribosomal_uL24_B"/>
    <property type="match status" value="1"/>
</dbReference>
<dbReference type="Pfam" id="PF00467">
    <property type="entry name" value="KOW"/>
    <property type="match status" value="1"/>
</dbReference>
<reference evidence="8" key="1">
    <citation type="journal article" date="2005" name="Environ. Microbiol.">
        <title>Genetic and functional properties of uncultivated thermophilic crenarchaeotes from a subsurface gold mine as revealed by analysis of genome fragments.</title>
        <authorList>
            <person name="Nunoura T."/>
            <person name="Hirayama H."/>
            <person name="Takami H."/>
            <person name="Oida H."/>
            <person name="Nishi S."/>
            <person name="Shimamura S."/>
            <person name="Suzuki Y."/>
            <person name="Inagaki F."/>
            <person name="Takai K."/>
            <person name="Nealson K.H."/>
            <person name="Horikoshi K."/>
        </authorList>
    </citation>
    <scope>NUCLEOTIDE SEQUENCE</scope>
</reference>
<comment type="function">
    <text evidence="5">One of two assembly initiator proteins, it binds directly to the 5'-end of the 23S rRNA, where it nucleates assembly of the 50S subunit.</text>
</comment>
<dbReference type="SUPFAM" id="SSF50104">
    <property type="entry name" value="Translation proteins SH3-like domain"/>
    <property type="match status" value="1"/>
</dbReference>
<evidence type="ECO:0000256" key="6">
    <source>
        <dbReference type="RuleBase" id="RU003477"/>
    </source>
</evidence>
<gene>
    <name evidence="5" type="primary">rplX</name>
    <name evidence="8" type="ORF">HGMM_F27B02C30</name>
</gene>
<dbReference type="GO" id="GO:0005840">
    <property type="term" value="C:ribosome"/>
    <property type="evidence" value="ECO:0007669"/>
    <property type="project" value="UniProtKB-KW"/>
</dbReference>
<dbReference type="GO" id="GO:0006412">
    <property type="term" value="P:translation"/>
    <property type="evidence" value="ECO:0007669"/>
    <property type="project" value="UniProtKB-UniRule"/>
</dbReference>
<organism evidence="8">
    <name type="scientific">uncultured Chlorobiota bacterium</name>
    <dbReference type="NCBI Taxonomy" id="156405"/>
    <lineage>
        <taxon>Bacteria</taxon>
        <taxon>Pseudomonadati</taxon>
        <taxon>Chlorobiota</taxon>
        <taxon>environmental samples</taxon>
    </lineage>
</organism>
<dbReference type="CDD" id="cd06089">
    <property type="entry name" value="KOW_RPL26"/>
    <property type="match status" value="1"/>
</dbReference>
<dbReference type="PANTHER" id="PTHR12903">
    <property type="entry name" value="MITOCHONDRIAL RIBOSOMAL PROTEIN L24"/>
    <property type="match status" value="1"/>
</dbReference>
<sequence length="113" mass="12638">MHTHTAMGLKIKRGDTVMVIAGNDKGKIGKVLAVYPKTMRVVVEGVNVRKKHVRPSPRYPQGGIISKEMPIHYSNVMLIDSNGRPTRVSIRRVERDGKIVRIRIAKTTGEEIP</sequence>
<evidence type="ECO:0000313" key="8">
    <source>
        <dbReference type="EMBL" id="BAL55328.1"/>
    </source>
</evidence>
<dbReference type="GO" id="GO:1990904">
    <property type="term" value="C:ribonucleoprotein complex"/>
    <property type="evidence" value="ECO:0007669"/>
    <property type="project" value="UniProtKB-KW"/>
</dbReference>
<evidence type="ECO:0000256" key="4">
    <source>
        <dbReference type="ARBA" id="ARBA00035206"/>
    </source>
</evidence>
<evidence type="ECO:0000256" key="1">
    <source>
        <dbReference type="ARBA" id="ARBA00010618"/>
    </source>
</evidence>
<dbReference type="GO" id="GO:0003735">
    <property type="term" value="F:structural constituent of ribosome"/>
    <property type="evidence" value="ECO:0007669"/>
    <property type="project" value="InterPro"/>
</dbReference>
<comment type="similarity">
    <text evidence="1 5 6">Belongs to the universal ribosomal protein uL24 family.</text>
</comment>
<name>H5SGP2_9BACT</name>
<keyword evidence="3 5" id="KW-0687">Ribonucleoprotein</keyword>
<keyword evidence="5" id="KW-0699">rRNA-binding</keyword>
<protein>
    <recommendedName>
        <fullName evidence="4 5">Large ribosomal subunit protein uL24</fullName>
    </recommendedName>
</protein>
<dbReference type="InterPro" id="IPR057264">
    <property type="entry name" value="Ribosomal_uL24_C"/>
</dbReference>
<dbReference type="InterPro" id="IPR005825">
    <property type="entry name" value="Ribosomal_uL24_CS"/>
</dbReference>
<dbReference type="InterPro" id="IPR014722">
    <property type="entry name" value="Rib_uL2_dom2"/>
</dbReference>
<feature type="domain" description="KOW" evidence="7">
    <location>
        <begin position="10"/>
        <end position="37"/>
    </location>
</feature>
<dbReference type="InterPro" id="IPR041988">
    <property type="entry name" value="Ribosomal_uL24_KOW"/>
</dbReference>
<reference evidence="8" key="2">
    <citation type="journal article" date="2012" name="PLoS ONE">
        <title>A Deeply Branching Thermophilic Bacterium with an Ancient Acetyl-CoA Pathway Dominates a Subsurface Ecosystem.</title>
        <authorList>
            <person name="Takami H."/>
            <person name="Noguchi H."/>
            <person name="Takaki Y."/>
            <person name="Uchiyama I."/>
            <person name="Toyoda A."/>
            <person name="Nishi S."/>
            <person name="Chee G.-J."/>
            <person name="Arai W."/>
            <person name="Nunoura T."/>
            <person name="Itoh T."/>
            <person name="Hattori M."/>
            <person name="Takai K."/>
        </authorList>
    </citation>
    <scope>NUCLEOTIDE SEQUENCE</scope>
</reference>
<accession>H5SGP2</accession>
<dbReference type="NCBIfam" id="TIGR01079">
    <property type="entry name" value="rplX_bact"/>
    <property type="match status" value="1"/>
</dbReference>
<keyword evidence="5" id="KW-0694">RNA-binding</keyword>
<dbReference type="EMBL" id="AP011715">
    <property type="protein sequence ID" value="BAL55328.1"/>
    <property type="molecule type" value="Genomic_DNA"/>
</dbReference>
<keyword evidence="2 5" id="KW-0689">Ribosomal protein</keyword>
<dbReference type="AlphaFoldDB" id="H5SGP2"/>
<dbReference type="Pfam" id="PF17136">
    <property type="entry name" value="ribosomal_L24"/>
    <property type="match status" value="1"/>
</dbReference>
<proteinExistence type="inferred from homology"/>
<dbReference type="InterPro" id="IPR005824">
    <property type="entry name" value="KOW"/>
</dbReference>
<evidence type="ECO:0000256" key="3">
    <source>
        <dbReference type="ARBA" id="ARBA00023274"/>
    </source>
</evidence>
<comment type="subunit">
    <text evidence="5">Part of the 50S ribosomal subunit.</text>
</comment>
<dbReference type="SMART" id="SM00739">
    <property type="entry name" value="KOW"/>
    <property type="match status" value="1"/>
</dbReference>
<evidence type="ECO:0000256" key="5">
    <source>
        <dbReference type="HAMAP-Rule" id="MF_01326"/>
    </source>
</evidence>
<evidence type="ECO:0000256" key="2">
    <source>
        <dbReference type="ARBA" id="ARBA00022980"/>
    </source>
</evidence>
<dbReference type="InterPro" id="IPR003256">
    <property type="entry name" value="Ribosomal_uL24"/>
</dbReference>
<dbReference type="GO" id="GO:0019843">
    <property type="term" value="F:rRNA binding"/>
    <property type="evidence" value="ECO:0007669"/>
    <property type="project" value="UniProtKB-UniRule"/>
</dbReference>
<evidence type="ECO:0000259" key="7">
    <source>
        <dbReference type="SMART" id="SM00739"/>
    </source>
</evidence>